<comment type="subcellular location">
    <subcellularLocation>
        <location evidence="1">Cell membrane</location>
        <topology evidence="1">Multi-pass membrane protein</topology>
    </subcellularLocation>
</comment>
<feature type="transmembrane region" description="Helical" evidence="7">
    <location>
        <begin position="12"/>
        <end position="31"/>
    </location>
</feature>
<dbReference type="RefSeq" id="WP_230503209.1">
    <property type="nucleotide sequence ID" value="NZ_CAKJTJ010000022.1"/>
</dbReference>
<dbReference type="PANTHER" id="PTHR34220">
    <property type="entry name" value="SENSOR HISTIDINE KINASE YPDA"/>
    <property type="match status" value="1"/>
</dbReference>
<dbReference type="Pfam" id="PF06580">
    <property type="entry name" value="His_kinase"/>
    <property type="match status" value="1"/>
</dbReference>
<dbReference type="SMART" id="SM00387">
    <property type="entry name" value="HATPase_c"/>
    <property type="match status" value="1"/>
</dbReference>
<evidence type="ECO:0000256" key="6">
    <source>
        <dbReference type="ARBA" id="ARBA00023136"/>
    </source>
</evidence>
<accession>A0ABN8ABE0</accession>
<dbReference type="SUPFAM" id="SSF158472">
    <property type="entry name" value="HAMP domain-like"/>
    <property type="match status" value="1"/>
</dbReference>
<dbReference type="Gene3D" id="3.30.565.10">
    <property type="entry name" value="Histidine kinase-like ATPase, C-terminal domain"/>
    <property type="match status" value="1"/>
</dbReference>
<keyword evidence="2" id="KW-1003">Cell membrane</keyword>
<evidence type="ECO:0000256" key="3">
    <source>
        <dbReference type="ARBA" id="ARBA00022553"/>
    </source>
</evidence>
<dbReference type="PROSITE" id="PS50885">
    <property type="entry name" value="HAMP"/>
    <property type="match status" value="1"/>
</dbReference>
<feature type="domain" description="HAMP" evidence="8">
    <location>
        <begin position="198"/>
        <end position="250"/>
    </location>
</feature>
<dbReference type="Pfam" id="PF02518">
    <property type="entry name" value="HATPase_c"/>
    <property type="match status" value="1"/>
</dbReference>
<protein>
    <recommendedName>
        <fullName evidence="8">HAMP domain-containing protein</fullName>
    </recommendedName>
</protein>
<keyword evidence="7" id="KW-1133">Transmembrane helix</keyword>
<reference evidence="9 10" key="1">
    <citation type="submission" date="2021-10" db="EMBL/GenBank/DDBJ databases">
        <authorList>
            <person name="Criscuolo A."/>
        </authorList>
    </citation>
    <scope>NUCLEOTIDE SEQUENCE [LARGE SCALE GENOMIC DNA]</scope>
    <source>
        <strain evidence="10">CIP 111883</strain>
    </source>
</reference>
<dbReference type="EMBL" id="CAKJTJ010000022">
    <property type="protein sequence ID" value="CAG9622520.1"/>
    <property type="molecule type" value="Genomic_DNA"/>
</dbReference>
<keyword evidence="5" id="KW-0418">Kinase</keyword>
<keyword evidence="7" id="KW-0812">Transmembrane</keyword>
<evidence type="ECO:0000313" key="9">
    <source>
        <dbReference type="EMBL" id="CAG9622520.1"/>
    </source>
</evidence>
<dbReference type="InterPro" id="IPR050640">
    <property type="entry name" value="Bact_2-comp_sensor_kinase"/>
</dbReference>
<dbReference type="PANTHER" id="PTHR34220:SF7">
    <property type="entry name" value="SENSOR HISTIDINE KINASE YPDA"/>
    <property type="match status" value="1"/>
</dbReference>
<dbReference type="InterPro" id="IPR036890">
    <property type="entry name" value="HATPase_C_sf"/>
</dbReference>
<evidence type="ECO:0000256" key="7">
    <source>
        <dbReference type="SAM" id="Phobius"/>
    </source>
</evidence>
<evidence type="ECO:0000313" key="10">
    <source>
        <dbReference type="Proteomes" id="UP000789833"/>
    </source>
</evidence>
<proteinExistence type="predicted"/>
<comment type="caution">
    <text evidence="9">The sequence shown here is derived from an EMBL/GenBank/DDBJ whole genome shotgun (WGS) entry which is preliminary data.</text>
</comment>
<dbReference type="InterPro" id="IPR003660">
    <property type="entry name" value="HAMP_dom"/>
</dbReference>
<keyword evidence="6 7" id="KW-0472">Membrane</keyword>
<keyword evidence="10" id="KW-1185">Reference proteome</keyword>
<dbReference type="InterPro" id="IPR003594">
    <property type="entry name" value="HATPase_dom"/>
</dbReference>
<evidence type="ECO:0000256" key="1">
    <source>
        <dbReference type="ARBA" id="ARBA00004651"/>
    </source>
</evidence>
<dbReference type="InterPro" id="IPR010559">
    <property type="entry name" value="Sig_transdc_His_kin_internal"/>
</dbReference>
<dbReference type="CDD" id="cd06225">
    <property type="entry name" value="HAMP"/>
    <property type="match status" value="1"/>
</dbReference>
<keyword evidence="4" id="KW-0808">Transferase</keyword>
<organism evidence="9 10">
    <name type="scientific">Sutcliffiella rhizosphaerae</name>
    <dbReference type="NCBI Taxonomy" id="2880967"/>
    <lineage>
        <taxon>Bacteria</taxon>
        <taxon>Bacillati</taxon>
        <taxon>Bacillota</taxon>
        <taxon>Bacilli</taxon>
        <taxon>Bacillales</taxon>
        <taxon>Bacillaceae</taxon>
        <taxon>Sutcliffiella</taxon>
    </lineage>
</organism>
<dbReference type="Gene3D" id="6.10.340.10">
    <property type="match status" value="1"/>
</dbReference>
<dbReference type="SMART" id="SM00304">
    <property type="entry name" value="HAMP"/>
    <property type="match status" value="1"/>
</dbReference>
<evidence type="ECO:0000256" key="4">
    <source>
        <dbReference type="ARBA" id="ARBA00022679"/>
    </source>
</evidence>
<evidence type="ECO:0000256" key="2">
    <source>
        <dbReference type="ARBA" id="ARBA00022475"/>
    </source>
</evidence>
<name>A0ABN8ABE0_9BACI</name>
<dbReference type="Proteomes" id="UP000789833">
    <property type="component" value="Unassembled WGS sequence"/>
</dbReference>
<evidence type="ECO:0000256" key="5">
    <source>
        <dbReference type="ARBA" id="ARBA00022777"/>
    </source>
</evidence>
<gene>
    <name evidence="9" type="ORF">BACCIP111883_03311</name>
</gene>
<sequence>MTNIQKKILTLTTVVLVIMSAIWLALTYYNYKTHNQYNDILQRYLSMNEVTKKSQQVVTDLNNYMIEPTLQNLTLLQNSKEKVQQAKYGVYHLRNKDNDFTLTNYLHLIDSLVETTDRLIMFQMERDSESAAHEFSEANRTSTYISKMTLTLLDKELNTYNLFYRGIMEQSEEVLKLGIWVLLLITCILLIGSYWFSLTITKPIFQLTKAANTLSKGNFEQQVKVEANDEIAFLAKTFDRMRININNLISEIKQKAALERELQESKLLLQESQFRSLQSQINPHFLFNTLNTLSKKAYLEGSEETSDLLVSVASILRYNLKRQDRSVTLEDEYNVMQQYMAIQKARFTDRLLLITEIDEACLDVKIPALSLQPIIENAVIHAVEPKEDGGTIWFRVKEVNNVVHIEIEDDGEGMSDEKIRRILNEDTPQQIEGHSTGIGFINVIKRLRLFYGYEDVMEIESELGSGTRIKLKIKREGVETHD</sequence>
<keyword evidence="3" id="KW-0597">Phosphoprotein</keyword>
<evidence type="ECO:0000259" key="8">
    <source>
        <dbReference type="PROSITE" id="PS50885"/>
    </source>
</evidence>
<dbReference type="Pfam" id="PF00672">
    <property type="entry name" value="HAMP"/>
    <property type="match status" value="1"/>
</dbReference>
<feature type="transmembrane region" description="Helical" evidence="7">
    <location>
        <begin position="174"/>
        <end position="196"/>
    </location>
</feature>
<dbReference type="SUPFAM" id="SSF55874">
    <property type="entry name" value="ATPase domain of HSP90 chaperone/DNA topoisomerase II/histidine kinase"/>
    <property type="match status" value="1"/>
</dbReference>